<gene>
    <name evidence="2" type="ORF">BN2458_PEG0068</name>
</gene>
<evidence type="ECO:0000313" key="2">
    <source>
        <dbReference type="EMBL" id="CUU38955.1"/>
    </source>
</evidence>
<name>A0A099UGR4_9HELI</name>
<dbReference type="Proteomes" id="UP000064525">
    <property type="component" value="Chromosome I"/>
</dbReference>
<feature type="compositionally biased region" description="Polar residues" evidence="1">
    <location>
        <begin position="7"/>
        <end position="21"/>
    </location>
</feature>
<reference evidence="3" key="1">
    <citation type="submission" date="2015-11" db="EMBL/GenBank/DDBJ databases">
        <authorList>
            <person name="Anvar S.Y."/>
        </authorList>
    </citation>
    <scope>NUCLEOTIDE SEQUENCE [LARGE SCALE GENOMIC DNA]</scope>
</reference>
<accession>A0A099UGR4</accession>
<organism evidence="2 3">
    <name type="scientific">Helicobacter typhlonius</name>
    <dbReference type="NCBI Taxonomy" id="76936"/>
    <lineage>
        <taxon>Bacteria</taxon>
        <taxon>Pseudomonadati</taxon>
        <taxon>Campylobacterota</taxon>
        <taxon>Epsilonproteobacteria</taxon>
        <taxon>Campylobacterales</taxon>
        <taxon>Helicobacteraceae</taxon>
        <taxon>Helicobacter</taxon>
    </lineage>
</organism>
<evidence type="ECO:0000256" key="1">
    <source>
        <dbReference type="SAM" id="MobiDB-lite"/>
    </source>
</evidence>
<dbReference type="PATRIC" id="fig|76936.10.peg.67"/>
<sequence length="88" mass="9619">MRWAESQALSRHFQQSSTHSTQAHDIDNAAFLRDTFAGIYAGSHCEACAQNPLQTLLAYAQAMLGIPSLKKPHKQSKKYCISLVGGNA</sequence>
<feature type="region of interest" description="Disordered" evidence="1">
    <location>
        <begin position="1"/>
        <end position="24"/>
    </location>
</feature>
<evidence type="ECO:0000313" key="3">
    <source>
        <dbReference type="Proteomes" id="UP000064525"/>
    </source>
</evidence>
<dbReference type="KEGG" id="hty:BN2458_PEG0068"/>
<proteinExistence type="predicted"/>
<dbReference type="EMBL" id="LN907858">
    <property type="protein sequence ID" value="CUU38955.1"/>
    <property type="molecule type" value="Genomic_DNA"/>
</dbReference>
<protein>
    <submittedName>
        <fullName evidence="2">Uncharacterized protein</fullName>
    </submittedName>
</protein>
<dbReference type="RefSeq" id="WP_034342720.1">
    <property type="nucleotide sequence ID" value="NZ_CAOOVR010000018.1"/>
</dbReference>
<dbReference type="AlphaFoldDB" id="A0A099UGR4"/>